<dbReference type="AlphaFoldDB" id="A0A517XWB6"/>
<proteinExistence type="predicted"/>
<dbReference type="EMBL" id="CP036273">
    <property type="protein sequence ID" value="QDU21787.1"/>
    <property type="molecule type" value="Genomic_DNA"/>
</dbReference>
<reference evidence="1 2" key="1">
    <citation type="submission" date="2019-02" db="EMBL/GenBank/DDBJ databases">
        <title>Deep-cultivation of Planctomycetes and their phenomic and genomic characterization uncovers novel biology.</title>
        <authorList>
            <person name="Wiegand S."/>
            <person name="Jogler M."/>
            <person name="Boedeker C."/>
            <person name="Pinto D."/>
            <person name="Vollmers J."/>
            <person name="Rivas-Marin E."/>
            <person name="Kohn T."/>
            <person name="Peeters S.H."/>
            <person name="Heuer A."/>
            <person name="Rast P."/>
            <person name="Oberbeckmann S."/>
            <person name="Bunk B."/>
            <person name="Jeske O."/>
            <person name="Meyerdierks A."/>
            <person name="Storesund J.E."/>
            <person name="Kallscheuer N."/>
            <person name="Luecker S."/>
            <person name="Lage O.M."/>
            <person name="Pohl T."/>
            <person name="Merkel B.J."/>
            <person name="Hornburger P."/>
            <person name="Mueller R.-W."/>
            <person name="Bruemmer F."/>
            <person name="Labrenz M."/>
            <person name="Spormann A.M."/>
            <person name="Op den Camp H."/>
            <person name="Overmann J."/>
            <person name="Amann R."/>
            <person name="Jetten M.S.M."/>
            <person name="Mascher T."/>
            <person name="Medema M.H."/>
            <person name="Devos D.P."/>
            <person name="Kaster A.-K."/>
            <person name="Ovreas L."/>
            <person name="Rohde M."/>
            <person name="Galperin M.Y."/>
            <person name="Jogler C."/>
        </authorList>
    </citation>
    <scope>NUCLEOTIDE SEQUENCE [LARGE SCALE GENOMIC DNA]</scope>
    <source>
        <strain evidence="1 2">ETA_A1</strain>
    </source>
</reference>
<dbReference type="KEGG" id="uli:ETAA1_37600"/>
<gene>
    <name evidence="1" type="primary">ykgB_2</name>
    <name evidence="1" type="ORF">ETAA1_37600</name>
</gene>
<sequence length="72" mass="7616">MSVQNLAVWSWVPDRGGPEHGFPLLSGAGRLVVKDGMIAGAARVTMTDSAIAYLRQAARTPAVRRQVKAIAA</sequence>
<name>A0A517XWB6_9BACT</name>
<accession>A0A517XWB6</accession>
<keyword evidence="2" id="KW-1185">Reference proteome</keyword>
<protein>
    <submittedName>
        <fullName evidence="1">Inner membrane protein YkgB</fullName>
    </submittedName>
</protein>
<dbReference type="Proteomes" id="UP000319576">
    <property type="component" value="Chromosome"/>
</dbReference>
<organism evidence="1 2">
    <name type="scientific">Urbifossiella limnaea</name>
    <dbReference type="NCBI Taxonomy" id="2528023"/>
    <lineage>
        <taxon>Bacteria</taxon>
        <taxon>Pseudomonadati</taxon>
        <taxon>Planctomycetota</taxon>
        <taxon>Planctomycetia</taxon>
        <taxon>Gemmatales</taxon>
        <taxon>Gemmataceae</taxon>
        <taxon>Urbifossiella</taxon>
    </lineage>
</organism>
<dbReference type="RefSeq" id="WP_238389251.1">
    <property type="nucleotide sequence ID" value="NZ_CP036273.1"/>
</dbReference>
<evidence type="ECO:0000313" key="2">
    <source>
        <dbReference type="Proteomes" id="UP000319576"/>
    </source>
</evidence>
<evidence type="ECO:0000313" key="1">
    <source>
        <dbReference type="EMBL" id="QDU21787.1"/>
    </source>
</evidence>